<dbReference type="RefSeq" id="WP_252818664.1">
    <property type="nucleotide sequence ID" value="NZ_JAMXQS010000005.1"/>
</dbReference>
<dbReference type="Proteomes" id="UP001205906">
    <property type="component" value="Unassembled WGS sequence"/>
</dbReference>
<dbReference type="Pfam" id="PF06170">
    <property type="entry name" value="DUF983"/>
    <property type="match status" value="1"/>
</dbReference>
<proteinExistence type="predicted"/>
<protein>
    <submittedName>
        <fullName evidence="2">DUF983 domain-containing protein</fullName>
    </submittedName>
</protein>
<organism evidence="2 3">
    <name type="scientific">Mesorhizobium liriopis</name>
    <dbReference type="NCBI Taxonomy" id="2953882"/>
    <lineage>
        <taxon>Bacteria</taxon>
        <taxon>Pseudomonadati</taxon>
        <taxon>Pseudomonadota</taxon>
        <taxon>Alphaproteobacteria</taxon>
        <taxon>Hyphomicrobiales</taxon>
        <taxon>Phyllobacteriaceae</taxon>
        <taxon>Mesorhizobium</taxon>
    </lineage>
</organism>
<evidence type="ECO:0000256" key="1">
    <source>
        <dbReference type="SAM" id="Phobius"/>
    </source>
</evidence>
<keyword evidence="3" id="KW-1185">Reference proteome</keyword>
<evidence type="ECO:0000313" key="3">
    <source>
        <dbReference type="Proteomes" id="UP001205906"/>
    </source>
</evidence>
<feature type="transmembrane region" description="Helical" evidence="1">
    <location>
        <begin position="57"/>
        <end position="77"/>
    </location>
</feature>
<accession>A0ABT1C6W8</accession>
<evidence type="ECO:0000313" key="2">
    <source>
        <dbReference type="EMBL" id="MCO6050213.1"/>
    </source>
</evidence>
<feature type="transmembrane region" description="Helical" evidence="1">
    <location>
        <begin position="83"/>
        <end position="102"/>
    </location>
</feature>
<dbReference type="EMBL" id="JAMXQS010000005">
    <property type="protein sequence ID" value="MCO6050213.1"/>
    <property type="molecule type" value="Genomic_DNA"/>
</dbReference>
<gene>
    <name evidence="2" type="ORF">NGM99_10495</name>
</gene>
<keyword evidence="1" id="KW-0472">Membrane</keyword>
<name>A0ABT1C6W8_9HYPH</name>
<sequence length="148" mass="16554">MEQKPIEPTTNPVLTGILGRCPQCQRGHLFKGLIKLAPSCEVCGLDYSFADPADGPAFFSMSIVAVPALAFALWFQFTFDPPLWAHLLVTLPLTIGLCVALLRPLKGWLVCSQYYHKAEEGSIDHEWHAEALRKFNEAKERGEDGRER</sequence>
<keyword evidence="1" id="KW-1133">Transmembrane helix</keyword>
<reference evidence="2 3" key="1">
    <citation type="submission" date="2022-06" db="EMBL/GenBank/DDBJ databases">
        <title>Mesorhizobium sp. strain RP14 Genome sequencing and assembly.</title>
        <authorList>
            <person name="Kim I."/>
        </authorList>
    </citation>
    <scope>NUCLEOTIDE SEQUENCE [LARGE SCALE GENOMIC DNA]</scope>
    <source>
        <strain evidence="3">RP14(2022)</strain>
    </source>
</reference>
<dbReference type="InterPro" id="IPR009325">
    <property type="entry name" value="DUF983"/>
</dbReference>
<comment type="caution">
    <text evidence="2">The sequence shown here is derived from an EMBL/GenBank/DDBJ whole genome shotgun (WGS) entry which is preliminary data.</text>
</comment>
<keyword evidence="1" id="KW-0812">Transmembrane</keyword>